<name>A0A914DN02_9BILA</name>
<feature type="domain" description="MSP" evidence="5">
    <location>
        <begin position="235"/>
        <end position="350"/>
    </location>
</feature>
<dbReference type="PROSITE" id="PS50088">
    <property type="entry name" value="ANK_REPEAT"/>
    <property type="match status" value="6"/>
</dbReference>
<dbReference type="Pfam" id="PF12796">
    <property type="entry name" value="Ank_2"/>
    <property type="match status" value="1"/>
</dbReference>
<proteinExistence type="predicted"/>
<dbReference type="PROSITE" id="PS50297">
    <property type="entry name" value="ANK_REP_REGION"/>
    <property type="match status" value="6"/>
</dbReference>
<comment type="function">
    <text evidence="4">Central component in molecular interactions underlying sperm crawling. Forms an extensive filament system that extends from sperm villipoda, along the leading edge of the pseudopod.</text>
</comment>
<feature type="repeat" description="ANK" evidence="3">
    <location>
        <begin position="63"/>
        <end position="95"/>
    </location>
</feature>
<evidence type="ECO:0000313" key="6">
    <source>
        <dbReference type="Proteomes" id="UP000887540"/>
    </source>
</evidence>
<feature type="repeat" description="ANK" evidence="3">
    <location>
        <begin position="28"/>
        <end position="62"/>
    </location>
</feature>
<feature type="repeat" description="ANK" evidence="3">
    <location>
        <begin position="1"/>
        <end position="27"/>
    </location>
</feature>
<keyword evidence="4" id="KW-0963">Cytoplasm</keyword>
<dbReference type="Gene3D" id="2.60.40.10">
    <property type="entry name" value="Immunoglobulins"/>
    <property type="match status" value="1"/>
</dbReference>
<dbReference type="SUPFAM" id="SSF49354">
    <property type="entry name" value="PapD-like"/>
    <property type="match status" value="1"/>
</dbReference>
<dbReference type="Gene3D" id="1.25.40.20">
    <property type="entry name" value="Ankyrin repeat-containing domain"/>
    <property type="match status" value="4"/>
</dbReference>
<organism evidence="6 7">
    <name type="scientific">Acrobeloides nanus</name>
    <dbReference type="NCBI Taxonomy" id="290746"/>
    <lineage>
        <taxon>Eukaryota</taxon>
        <taxon>Metazoa</taxon>
        <taxon>Ecdysozoa</taxon>
        <taxon>Nematoda</taxon>
        <taxon>Chromadorea</taxon>
        <taxon>Rhabditida</taxon>
        <taxon>Tylenchina</taxon>
        <taxon>Cephalobomorpha</taxon>
        <taxon>Cephaloboidea</taxon>
        <taxon>Cephalobidae</taxon>
        <taxon>Acrobeloides</taxon>
    </lineage>
</organism>
<keyword evidence="4" id="KW-0206">Cytoskeleton</keyword>
<dbReference type="SUPFAM" id="SSF48403">
    <property type="entry name" value="Ankyrin repeat"/>
    <property type="match status" value="1"/>
</dbReference>
<evidence type="ECO:0000256" key="2">
    <source>
        <dbReference type="ARBA" id="ARBA00023043"/>
    </source>
</evidence>
<evidence type="ECO:0000256" key="4">
    <source>
        <dbReference type="RuleBase" id="RU003425"/>
    </source>
</evidence>
<keyword evidence="6" id="KW-1185">Reference proteome</keyword>
<dbReference type="InterPro" id="IPR013783">
    <property type="entry name" value="Ig-like_fold"/>
</dbReference>
<dbReference type="InterPro" id="IPR000535">
    <property type="entry name" value="MSP_dom"/>
</dbReference>
<dbReference type="PRINTS" id="PR01415">
    <property type="entry name" value="ANKYRIN"/>
</dbReference>
<sequence length="351" mass="39717">MDAAYENQIEIVRYLLEKGADLNRKDMNGSIALHYAAQNKNDNKLIVELLLKHGADIEHQNTEGETCLMTASSRNNIEVVCYLLEKGADSNIKDKYGRTALFYVVNENKLIVKLLLEHGADIEHQNTKGVTCLMYASYNNRIEIVRYLLKKGADVNRKDKNGSTALHYAARNKNDNKLIVELLLKHGADIEHQNTEGETCLMTASSRNNIEVVRYLLEKGADSVEKFEPSVPPGDIQTQPNAKIVFNSPYDDKHTNHIKIINSSARRIGWAIKTNNTVRLEVDPPCGVLDPKEAVLMAVSCDAFDFDSEDTSNDHITVEWTNTPERAANQFRREWFQGIVRHKNLSIEYNS</sequence>
<feature type="repeat" description="ANK" evidence="3">
    <location>
        <begin position="196"/>
        <end position="222"/>
    </location>
</feature>
<dbReference type="PANTHER" id="PTHR24171">
    <property type="entry name" value="ANKYRIN REPEAT DOMAIN-CONTAINING PROTEIN 39-RELATED"/>
    <property type="match status" value="1"/>
</dbReference>
<dbReference type="SMART" id="SM00248">
    <property type="entry name" value="ANK"/>
    <property type="match status" value="7"/>
</dbReference>
<dbReference type="InterPro" id="IPR036770">
    <property type="entry name" value="Ankyrin_rpt-contain_sf"/>
</dbReference>
<dbReference type="Proteomes" id="UP000887540">
    <property type="component" value="Unplaced"/>
</dbReference>
<keyword evidence="2 3" id="KW-0040">ANK repeat</keyword>
<evidence type="ECO:0000259" key="5">
    <source>
        <dbReference type="PROSITE" id="PS50202"/>
    </source>
</evidence>
<protein>
    <recommendedName>
        <fullName evidence="4">Major sperm protein</fullName>
    </recommendedName>
</protein>
<keyword evidence="1" id="KW-0677">Repeat</keyword>
<dbReference type="InterPro" id="IPR008962">
    <property type="entry name" value="PapD-like_sf"/>
</dbReference>
<feature type="repeat" description="ANK" evidence="3">
    <location>
        <begin position="161"/>
        <end position="195"/>
    </location>
</feature>
<dbReference type="AlphaFoldDB" id="A0A914DN02"/>
<feature type="repeat" description="ANK" evidence="3">
    <location>
        <begin position="128"/>
        <end position="160"/>
    </location>
</feature>
<dbReference type="PROSITE" id="PS50202">
    <property type="entry name" value="MSP"/>
    <property type="match status" value="1"/>
</dbReference>
<dbReference type="InterPro" id="IPR002110">
    <property type="entry name" value="Ankyrin_rpt"/>
</dbReference>
<reference evidence="7" key="1">
    <citation type="submission" date="2022-11" db="UniProtKB">
        <authorList>
            <consortium name="WormBaseParasite"/>
        </authorList>
    </citation>
    <scope>IDENTIFICATION</scope>
</reference>
<dbReference type="Pfam" id="PF13637">
    <property type="entry name" value="Ank_4"/>
    <property type="match status" value="1"/>
</dbReference>
<dbReference type="WBParaSite" id="ACRNAN_scaffold3031.g23498.t1">
    <property type="protein sequence ID" value="ACRNAN_scaffold3031.g23498.t1"/>
    <property type="gene ID" value="ACRNAN_scaffold3031.g23498"/>
</dbReference>
<dbReference type="Pfam" id="PF00635">
    <property type="entry name" value="Motile_Sperm"/>
    <property type="match status" value="1"/>
</dbReference>
<dbReference type="Pfam" id="PF13857">
    <property type="entry name" value="Ank_5"/>
    <property type="match status" value="1"/>
</dbReference>
<accession>A0A914DN02</accession>
<evidence type="ECO:0000313" key="7">
    <source>
        <dbReference type="WBParaSite" id="ACRNAN_scaffold3031.g23498.t1"/>
    </source>
</evidence>
<evidence type="ECO:0000256" key="1">
    <source>
        <dbReference type="ARBA" id="ARBA00022737"/>
    </source>
</evidence>
<evidence type="ECO:0000256" key="3">
    <source>
        <dbReference type="PROSITE-ProRule" id="PRU00023"/>
    </source>
</evidence>